<accession>A0AAN0T1W2</accession>
<dbReference type="InterPro" id="IPR001207">
    <property type="entry name" value="Transposase_mutator"/>
</dbReference>
<name>A0AAN0T1W2_HEYCO</name>
<comment type="similarity">
    <text evidence="2 6">Belongs to the transposase mutator family.</text>
</comment>
<protein>
    <recommendedName>
        <fullName evidence="6">Mutator family transposase</fullName>
    </recommendedName>
</protein>
<keyword evidence="3 6" id="KW-0815">Transposition</keyword>
<organism evidence="8 9">
    <name type="scientific">Heyndrickxia coagulans</name>
    <name type="common">Weizmannia coagulans</name>
    <dbReference type="NCBI Taxonomy" id="1398"/>
    <lineage>
        <taxon>Bacteria</taxon>
        <taxon>Bacillati</taxon>
        <taxon>Bacillota</taxon>
        <taxon>Bacilli</taxon>
        <taxon>Bacillales</taxon>
        <taxon>Bacillaceae</taxon>
        <taxon>Heyndrickxia</taxon>
    </lineage>
</organism>
<gene>
    <name evidence="8" type="ORF">SB48_HM08orf00085</name>
</gene>
<evidence type="ECO:0000313" key="9">
    <source>
        <dbReference type="Proteomes" id="UP000032024"/>
    </source>
</evidence>
<keyword evidence="9" id="KW-1185">Reference proteome</keyword>
<dbReference type="PANTHER" id="PTHR33217">
    <property type="entry name" value="TRANSPOSASE FOR INSERTION SEQUENCE ELEMENT IS1081"/>
    <property type="match status" value="1"/>
</dbReference>
<evidence type="ECO:0000256" key="5">
    <source>
        <dbReference type="ARBA" id="ARBA00023172"/>
    </source>
</evidence>
<dbReference type="GO" id="GO:0003677">
    <property type="term" value="F:DNA binding"/>
    <property type="evidence" value="ECO:0007669"/>
    <property type="project" value="UniProtKB-UniRule"/>
</dbReference>
<dbReference type="GO" id="GO:0006313">
    <property type="term" value="P:DNA transposition"/>
    <property type="evidence" value="ECO:0007669"/>
    <property type="project" value="UniProtKB-UniRule"/>
</dbReference>
<evidence type="ECO:0000256" key="4">
    <source>
        <dbReference type="ARBA" id="ARBA00023125"/>
    </source>
</evidence>
<sequence length="314" mass="36181">MSAQRSEKAIERVLSPPIDDSGRTVDLARAADKGWGIFHRTLSTRSTGEQALVLALMEMVVNGVSTRKIAQITEELCGTSFSKSTVSSLCKGLDPMIQNWNQRFLHEHVYPFVLVDANSSSASSLNKLNKELEQIENRLLEIQQLQDKYMEAFEKNTLPIDILQERLQKVSNEKRELEQKKNEITLHLSSSDSKVIQPELIELLLEKFLFVYKQTSRENQKQLLQLLIDKITIKQTGKSRTIKNIELEFDFTEVNISKTFILIHMLYREADNETDYPQPIPASDNKIPPYLQQFLPLFMVRFSVSYLNEVIIFL</sequence>
<dbReference type="Pfam" id="PF00872">
    <property type="entry name" value="Transposase_mut"/>
    <property type="match status" value="1"/>
</dbReference>
<evidence type="ECO:0000256" key="7">
    <source>
        <dbReference type="SAM" id="Coils"/>
    </source>
</evidence>
<keyword evidence="7" id="KW-0175">Coiled coil</keyword>
<comment type="function">
    <text evidence="1 6">Required for the transposition of the insertion element.</text>
</comment>
<keyword evidence="4 6" id="KW-0238">DNA-binding</keyword>
<dbReference type="Proteomes" id="UP000032024">
    <property type="component" value="Chromosome"/>
</dbReference>
<proteinExistence type="inferred from homology"/>
<dbReference type="AlphaFoldDB" id="A0AAN0T1W2"/>
<evidence type="ECO:0000256" key="1">
    <source>
        <dbReference type="ARBA" id="ARBA00002190"/>
    </source>
</evidence>
<dbReference type="GO" id="GO:0004803">
    <property type="term" value="F:transposase activity"/>
    <property type="evidence" value="ECO:0007669"/>
    <property type="project" value="UniProtKB-UniRule"/>
</dbReference>
<dbReference type="EMBL" id="CP010525">
    <property type="protein sequence ID" value="AJO20852.1"/>
    <property type="molecule type" value="Genomic_DNA"/>
</dbReference>
<reference evidence="9" key="1">
    <citation type="submission" date="2015-01" db="EMBL/GenBank/DDBJ databases">
        <title>Comparative genome analysis of Bacillus coagulans HM-08, Clostridium butyricum HM-68, Bacillus subtilis HM-66 and Bacillus paralicheniformis BL-09.</title>
        <authorList>
            <person name="Zhang H."/>
        </authorList>
    </citation>
    <scope>NUCLEOTIDE SEQUENCE [LARGE SCALE GENOMIC DNA]</scope>
    <source>
        <strain evidence="9">HM-08</strain>
    </source>
</reference>
<feature type="coiled-coil region" evidence="7">
    <location>
        <begin position="118"/>
        <end position="187"/>
    </location>
</feature>
<evidence type="ECO:0000256" key="3">
    <source>
        <dbReference type="ARBA" id="ARBA00022578"/>
    </source>
</evidence>
<keyword evidence="6" id="KW-0814">Transposable element</keyword>
<evidence type="ECO:0000313" key="8">
    <source>
        <dbReference type="EMBL" id="AJO20852.1"/>
    </source>
</evidence>
<evidence type="ECO:0000256" key="6">
    <source>
        <dbReference type="RuleBase" id="RU365089"/>
    </source>
</evidence>
<evidence type="ECO:0000256" key="2">
    <source>
        <dbReference type="ARBA" id="ARBA00010961"/>
    </source>
</evidence>
<dbReference type="PANTHER" id="PTHR33217:SF7">
    <property type="entry name" value="TRANSPOSASE FOR INSERTION SEQUENCE ELEMENT IS1081"/>
    <property type="match status" value="1"/>
</dbReference>
<keyword evidence="5 6" id="KW-0233">DNA recombination</keyword>